<evidence type="ECO:0000256" key="6">
    <source>
        <dbReference type="ARBA" id="ARBA00022832"/>
    </source>
</evidence>
<comment type="similarity">
    <text evidence="2 9">Belongs to the acyl carrier protein (ACP) family.</text>
</comment>
<dbReference type="PANTHER" id="PTHR20863:SF76">
    <property type="entry name" value="CARRIER DOMAIN-CONTAINING PROTEIN"/>
    <property type="match status" value="1"/>
</dbReference>
<dbReference type="NCBIfam" id="NF009104">
    <property type="entry name" value="PRK12449.1"/>
    <property type="match status" value="1"/>
</dbReference>
<keyword evidence="9" id="KW-0963">Cytoplasm</keyword>
<evidence type="ECO:0000256" key="2">
    <source>
        <dbReference type="ARBA" id="ARBA00010930"/>
    </source>
</evidence>
<dbReference type="EMBL" id="OP616812">
    <property type="protein sequence ID" value="WDA99178.1"/>
    <property type="molecule type" value="Genomic_DNA"/>
</dbReference>
<protein>
    <recommendedName>
        <fullName evidence="9 10">Acyl carrier protein</fullName>
        <shortName evidence="9">ACP</shortName>
    </recommendedName>
</protein>
<dbReference type="InterPro" id="IPR006162">
    <property type="entry name" value="Ppantetheine_attach_site"/>
</dbReference>
<dbReference type="Pfam" id="PF00550">
    <property type="entry name" value="PP-binding"/>
    <property type="match status" value="1"/>
</dbReference>
<evidence type="ECO:0000256" key="5">
    <source>
        <dbReference type="ARBA" id="ARBA00022553"/>
    </source>
</evidence>
<keyword evidence="5 9" id="KW-0597">Phosphoprotein</keyword>
<keyword evidence="12" id="KW-0934">Plastid</keyword>
<dbReference type="GO" id="GO:0009245">
    <property type="term" value="P:lipid A biosynthetic process"/>
    <property type="evidence" value="ECO:0007669"/>
    <property type="project" value="TreeGrafter"/>
</dbReference>
<dbReference type="HAMAP" id="MF_01217">
    <property type="entry name" value="Acyl_carrier"/>
    <property type="match status" value="1"/>
</dbReference>
<dbReference type="PROSITE" id="PS00012">
    <property type="entry name" value="PHOSPHOPANTETHEINE"/>
    <property type="match status" value="1"/>
</dbReference>
<dbReference type="GO" id="GO:0000036">
    <property type="term" value="F:acyl carrier activity"/>
    <property type="evidence" value="ECO:0007669"/>
    <property type="project" value="UniProtKB-UniRule"/>
</dbReference>
<keyword evidence="3 9" id="KW-0596">Phosphopantetheine</keyword>
<evidence type="ECO:0000256" key="4">
    <source>
        <dbReference type="ARBA" id="ARBA00022516"/>
    </source>
</evidence>
<dbReference type="PROSITE" id="PS50075">
    <property type="entry name" value="CARRIER"/>
    <property type="match status" value="1"/>
</dbReference>
<dbReference type="Gene3D" id="1.10.1200.10">
    <property type="entry name" value="ACP-like"/>
    <property type="match status" value="1"/>
</dbReference>
<dbReference type="PANTHER" id="PTHR20863">
    <property type="entry name" value="ACYL CARRIER PROTEIN"/>
    <property type="match status" value="1"/>
</dbReference>
<dbReference type="NCBIfam" id="NF002148">
    <property type="entry name" value="PRK00982.1-2"/>
    <property type="match status" value="1"/>
</dbReference>
<keyword evidence="8 9" id="KW-0275">Fatty acid biosynthesis</keyword>
<comment type="PTM">
    <text evidence="9">4'-phosphopantetheine is transferred from CoA to a specific serine of apo-ACP by AcpS. This modification is essential for activity because fatty acids are bound in thioester linkage to the sulfhydryl of the prosthetic group.</text>
</comment>
<evidence type="ECO:0000256" key="8">
    <source>
        <dbReference type="ARBA" id="ARBA00023160"/>
    </source>
</evidence>
<dbReference type="FunFam" id="1.10.1200.10:FF:000003">
    <property type="entry name" value="Acyl carrier protein"/>
    <property type="match status" value="1"/>
</dbReference>
<sequence length="82" mass="9261">MTEKEIFEKVQYIVSEQLGVEKSKITPEAHFTNDLGADSLDLVELVMTIEGEFRIDISDEQAENIESCQQAVDCIRQLSPNT</sequence>
<comment type="subcellular location">
    <subcellularLocation>
        <location evidence="9">Cytoplasm</location>
    </subcellularLocation>
</comment>
<dbReference type="GO" id="GO:0000035">
    <property type="term" value="F:acyl binding"/>
    <property type="evidence" value="ECO:0007669"/>
    <property type="project" value="TreeGrafter"/>
</dbReference>
<dbReference type="InterPro" id="IPR003231">
    <property type="entry name" value="ACP"/>
</dbReference>
<proteinExistence type="inferred from homology"/>
<evidence type="ECO:0000313" key="12">
    <source>
        <dbReference type="EMBL" id="WDA99178.1"/>
    </source>
</evidence>
<geneLocation type="plastid" evidence="12"/>
<dbReference type="AlphaFoldDB" id="A0A9Y1I2N7"/>
<evidence type="ECO:0000256" key="3">
    <source>
        <dbReference type="ARBA" id="ARBA00022450"/>
    </source>
</evidence>
<reference evidence="12" key="1">
    <citation type="journal article" date="2023" name="J. Phycol.">
        <title>Revised classification of the Cyanidiophyceae based on plastid genome data with descriptions of the Cavernulicolales ord. nov. and Galdieriales ord. nov. (Rhodophyta).</title>
        <authorList>
            <person name="Park S.I."/>
            <person name="Cho C.H."/>
            <person name="Ciniglia C."/>
            <person name="Huang T.Y."/>
            <person name="Liu S.L."/>
            <person name="Bustamante D.E."/>
            <person name="Calderon M.S."/>
            <person name="Mansilla A."/>
            <person name="McDermott T."/>
            <person name="Andersen R.A."/>
            <person name="Yoon H.S."/>
        </authorList>
    </citation>
    <scope>NUCLEOTIDE SEQUENCE</scope>
</reference>
<dbReference type="NCBIfam" id="TIGR00517">
    <property type="entry name" value="acyl_carrier"/>
    <property type="match status" value="1"/>
</dbReference>
<name>A0A9Y1I2N7_9RHOD</name>
<feature type="modified residue" description="O-(pantetheine 4'-phosphoryl)serine" evidence="9">
    <location>
        <position position="39"/>
    </location>
</feature>
<keyword evidence="4 9" id="KW-0444">Lipid biosynthesis</keyword>
<evidence type="ECO:0000256" key="1">
    <source>
        <dbReference type="ARBA" id="ARBA00005194"/>
    </source>
</evidence>
<dbReference type="InterPro" id="IPR009081">
    <property type="entry name" value="PP-bd_ACP"/>
</dbReference>
<accession>A0A9Y1I2N7</accession>
<feature type="domain" description="Carrier" evidence="11">
    <location>
        <begin position="4"/>
        <end position="79"/>
    </location>
</feature>
<gene>
    <name evidence="9 12" type="primary">acpP</name>
    <name evidence="12" type="ORF">GRSY_173</name>
</gene>
<dbReference type="GO" id="GO:0016020">
    <property type="term" value="C:membrane"/>
    <property type="evidence" value="ECO:0007669"/>
    <property type="project" value="GOC"/>
</dbReference>
<keyword evidence="6 9" id="KW-0276">Fatty acid metabolism</keyword>
<keyword evidence="7 9" id="KW-0443">Lipid metabolism</keyword>
<dbReference type="NCBIfam" id="NF002150">
    <property type="entry name" value="PRK00982.1-4"/>
    <property type="match status" value="1"/>
</dbReference>
<evidence type="ECO:0000259" key="11">
    <source>
        <dbReference type="PROSITE" id="PS50075"/>
    </source>
</evidence>
<comment type="function">
    <text evidence="9 10">Carrier of the growing fatty acid chain in fatty acid biosynthesis.</text>
</comment>
<evidence type="ECO:0000256" key="9">
    <source>
        <dbReference type="HAMAP-Rule" id="MF_01217"/>
    </source>
</evidence>
<dbReference type="GO" id="GO:0005829">
    <property type="term" value="C:cytosol"/>
    <property type="evidence" value="ECO:0007669"/>
    <property type="project" value="TreeGrafter"/>
</dbReference>
<comment type="pathway">
    <text evidence="1 9">Lipid metabolism; fatty acid biosynthesis.</text>
</comment>
<dbReference type="NCBIfam" id="NF002151">
    <property type="entry name" value="PRK00982.1-5"/>
    <property type="match status" value="1"/>
</dbReference>
<dbReference type="GO" id="GO:0005739">
    <property type="term" value="C:mitochondrion"/>
    <property type="evidence" value="ECO:0007669"/>
    <property type="project" value="UniProtKB-ARBA"/>
</dbReference>
<dbReference type="SUPFAM" id="SSF47336">
    <property type="entry name" value="ACP-like"/>
    <property type="match status" value="1"/>
</dbReference>
<evidence type="ECO:0000256" key="7">
    <source>
        <dbReference type="ARBA" id="ARBA00023098"/>
    </source>
</evidence>
<evidence type="ECO:0000256" key="10">
    <source>
        <dbReference type="RuleBase" id="RU000722"/>
    </source>
</evidence>
<organism evidence="12">
    <name type="scientific">Gronococcus sybilensis</name>
    <dbReference type="NCBI Taxonomy" id="3028029"/>
    <lineage>
        <taxon>Eukaryota</taxon>
        <taxon>Rhodophyta</taxon>
        <taxon>Bangiophyceae</taxon>
        <taxon>Cavernulicolales</taxon>
        <taxon>Cavernulicolaceae</taxon>
        <taxon>Gronococcus</taxon>
    </lineage>
</organism>
<dbReference type="InterPro" id="IPR036736">
    <property type="entry name" value="ACP-like_sf"/>
</dbReference>